<feature type="non-terminal residue" evidence="15">
    <location>
        <position position="443"/>
    </location>
</feature>
<gene>
    <name evidence="15" type="ORF">ENN50_00355</name>
</gene>
<evidence type="ECO:0000256" key="5">
    <source>
        <dbReference type="ARBA" id="ARBA00022741"/>
    </source>
</evidence>
<evidence type="ECO:0000256" key="6">
    <source>
        <dbReference type="ARBA" id="ARBA00022840"/>
    </source>
</evidence>
<dbReference type="AlphaFoldDB" id="A0A831SRQ7"/>
<comment type="caution">
    <text evidence="15">The sequence shown here is derived from an EMBL/GenBank/DDBJ whole genome shotgun (WGS) entry which is preliminary data.</text>
</comment>
<dbReference type="InterPro" id="IPR035911">
    <property type="entry name" value="MurE/MurF_N"/>
</dbReference>
<evidence type="ECO:0000256" key="7">
    <source>
        <dbReference type="ARBA" id="ARBA00022960"/>
    </source>
</evidence>
<comment type="similarity">
    <text evidence="1">Belongs to the MurCDEF family. MurE subfamily.</text>
</comment>
<dbReference type="Gene3D" id="3.90.190.20">
    <property type="entry name" value="Mur ligase, C-terminal domain"/>
    <property type="match status" value="1"/>
</dbReference>
<keyword evidence="7 11" id="KW-0133">Cell shape</keyword>
<keyword evidence="8 11" id="KW-0573">Peptidoglycan synthesis</keyword>
<evidence type="ECO:0000256" key="11">
    <source>
        <dbReference type="RuleBase" id="RU004135"/>
    </source>
</evidence>
<evidence type="ECO:0000313" key="15">
    <source>
        <dbReference type="EMBL" id="HED30155.1"/>
    </source>
</evidence>
<comment type="pathway">
    <text evidence="11">Cell wall biogenesis; peptidoglycan biosynthesis.</text>
</comment>
<dbReference type="GO" id="GO:0009252">
    <property type="term" value="P:peptidoglycan biosynthetic process"/>
    <property type="evidence" value="ECO:0007669"/>
    <property type="project" value="UniProtKB-UniPathway"/>
</dbReference>
<dbReference type="Proteomes" id="UP000886335">
    <property type="component" value="Unassembled WGS sequence"/>
</dbReference>
<dbReference type="NCBIfam" id="NF001126">
    <property type="entry name" value="PRK00139.1-4"/>
    <property type="match status" value="1"/>
</dbReference>
<keyword evidence="2" id="KW-0963">Cytoplasm</keyword>
<dbReference type="EC" id="6.3.2.13" evidence="15"/>
<dbReference type="Pfam" id="PF01225">
    <property type="entry name" value="Mur_ligase"/>
    <property type="match status" value="1"/>
</dbReference>
<dbReference type="InterPro" id="IPR004101">
    <property type="entry name" value="Mur_ligase_C"/>
</dbReference>
<dbReference type="InterPro" id="IPR036565">
    <property type="entry name" value="Mur-like_cat_sf"/>
</dbReference>
<feature type="domain" description="Mur ligase N-terminal catalytic" evidence="12">
    <location>
        <begin position="26"/>
        <end position="100"/>
    </location>
</feature>
<keyword evidence="6" id="KW-0067">ATP-binding</keyword>
<feature type="domain" description="Mur ligase C-terminal" evidence="13">
    <location>
        <begin position="342"/>
        <end position="435"/>
    </location>
</feature>
<evidence type="ECO:0000256" key="4">
    <source>
        <dbReference type="ARBA" id="ARBA00022618"/>
    </source>
</evidence>
<dbReference type="Pfam" id="PF02875">
    <property type="entry name" value="Mur_ligase_C"/>
    <property type="match status" value="1"/>
</dbReference>
<evidence type="ECO:0000256" key="3">
    <source>
        <dbReference type="ARBA" id="ARBA00022598"/>
    </source>
</evidence>
<dbReference type="PANTHER" id="PTHR23135">
    <property type="entry name" value="MUR LIGASE FAMILY MEMBER"/>
    <property type="match status" value="1"/>
</dbReference>
<dbReference type="InterPro" id="IPR013221">
    <property type="entry name" value="Mur_ligase_cen"/>
</dbReference>
<dbReference type="GO" id="GO:0005524">
    <property type="term" value="F:ATP binding"/>
    <property type="evidence" value="ECO:0007669"/>
    <property type="project" value="UniProtKB-KW"/>
</dbReference>
<dbReference type="GO" id="GO:0008765">
    <property type="term" value="F:UDP-N-acetylmuramoylalanyl-D-glutamate-2,6-diaminopimelate ligase activity"/>
    <property type="evidence" value="ECO:0007669"/>
    <property type="project" value="UniProtKB-EC"/>
</dbReference>
<dbReference type="Gene3D" id="3.40.1190.10">
    <property type="entry name" value="Mur-like, catalytic domain"/>
    <property type="match status" value="1"/>
</dbReference>
<dbReference type="PROSITE" id="PS01011">
    <property type="entry name" value="FOLYLPOLYGLU_SYNT_1"/>
    <property type="match status" value="1"/>
</dbReference>
<evidence type="ECO:0000256" key="9">
    <source>
        <dbReference type="ARBA" id="ARBA00023306"/>
    </source>
</evidence>
<dbReference type="InterPro" id="IPR018109">
    <property type="entry name" value="Folylpolyglutamate_synth_CS"/>
</dbReference>
<keyword evidence="4 11" id="KW-0132">Cell division</keyword>
<dbReference type="InterPro" id="IPR036615">
    <property type="entry name" value="Mur_ligase_C_dom_sf"/>
</dbReference>
<sequence length="443" mass="47528">MITMDDMLRLPGVVESRSPAGPSVRIEGIAYDSRKVVPGGAFFAVRGFVMDGHRFIDRAIGNGASVIVCEEFPEVCPQECSWIRVQDCRKALSRASAAWYGFPAGSLRVIGVTGTNGKTTTARLIHRMLVLHGVPAGYIGTGLALAGKEEVVLERTTPEALELHELFLKMVSSGCEAAVMEVSSHALVLDRTADITFSGAVFTNLTPEHLDFHGSMDAYGRAKARLFSQVALDGFGVVNADDPWSGEMARVFSGSKLLCTTCQDQKFPCRSGSLVRALDIEASMDGSCVRVGYEGISIPASFRLPGLYNVMNMLGVYAAGFAMGLDPQRVVSSLSAEPSVPGRLERVSDDEGRYTAVVDYAHTPDALEKVIDALNAIRPEGSRLIVVFGCGGDRDRSKRPVMGEIAAGGADRVILTSDNPRSEDPDAIIDEIAAGIRRGSFFR</sequence>
<feature type="domain" description="Mur ligase central" evidence="14">
    <location>
        <begin position="112"/>
        <end position="319"/>
    </location>
</feature>
<accession>A0A831SRQ7</accession>
<dbReference type="SUPFAM" id="SSF53623">
    <property type="entry name" value="MurD-like peptide ligases, catalytic domain"/>
    <property type="match status" value="1"/>
</dbReference>
<reference evidence="15" key="1">
    <citation type="journal article" date="2020" name="mSystems">
        <title>Genome- and Community-Level Interaction Insights into Carbon Utilization and Element Cycling Functions of Hydrothermarchaeota in Hydrothermal Sediment.</title>
        <authorList>
            <person name="Zhou Z."/>
            <person name="Liu Y."/>
            <person name="Xu W."/>
            <person name="Pan J."/>
            <person name="Luo Z.H."/>
            <person name="Li M."/>
        </authorList>
    </citation>
    <scope>NUCLEOTIDE SEQUENCE [LARGE SCALE GENOMIC DNA]</scope>
    <source>
        <strain evidence="15">SpSt-1181</strain>
    </source>
</reference>
<evidence type="ECO:0000259" key="13">
    <source>
        <dbReference type="Pfam" id="PF02875"/>
    </source>
</evidence>
<dbReference type="SUPFAM" id="SSF53244">
    <property type="entry name" value="MurD-like peptide ligases, peptide-binding domain"/>
    <property type="match status" value="1"/>
</dbReference>
<evidence type="ECO:0000256" key="1">
    <source>
        <dbReference type="ARBA" id="ARBA00005898"/>
    </source>
</evidence>
<keyword evidence="5" id="KW-0547">Nucleotide-binding</keyword>
<dbReference type="GO" id="GO:0051301">
    <property type="term" value="P:cell division"/>
    <property type="evidence" value="ECO:0007669"/>
    <property type="project" value="UniProtKB-KW"/>
</dbReference>
<dbReference type="InterPro" id="IPR000713">
    <property type="entry name" value="Mur_ligase_N"/>
</dbReference>
<dbReference type="NCBIfam" id="TIGR01085">
    <property type="entry name" value="murE"/>
    <property type="match status" value="1"/>
</dbReference>
<evidence type="ECO:0000256" key="2">
    <source>
        <dbReference type="ARBA" id="ARBA00022490"/>
    </source>
</evidence>
<dbReference type="SUPFAM" id="SSF63418">
    <property type="entry name" value="MurE/MurF N-terminal domain"/>
    <property type="match status" value="1"/>
</dbReference>
<protein>
    <submittedName>
        <fullName evidence="15">UDP-N-acetylmuramoyl-L-alanyl-D-glutamate--2, 6-diaminopimelate ligase</fullName>
        <ecNumber evidence="15">6.3.2.13</ecNumber>
    </submittedName>
</protein>
<dbReference type="GO" id="GO:0008360">
    <property type="term" value="P:regulation of cell shape"/>
    <property type="evidence" value="ECO:0007669"/>
    <property type="project" value="UniProtKB-KW"/>
</dbReference>
<comment type="subcellular location">
    <subcellularLocation>
        <location evidence="11">Cytoplasm</location>
    </subcellularLocation>
</comment>
<keyword evidence="3 15" id="KW-0436">Ligase</keyword>
<keyword evidence="9 11" id="KW-0131">Cell cycle</keyword>
<keyword evidence="10 11" id="KW-0961">Cell wall biogenesis/degradation</keyword>
<evidence type="ECO:0000256" key="10">
    <source>
        <dbReference type="ARBA" id="ARBA00023316"/>
    </source>
</evidence>
<proteinExistence type="inferred from homology"/>
<dbReference type="UniPathway" id="UPA00219"/>
<name>A0A831SRQ7_PROAE</name>
<dbReference type="GO" id="GO:0005737">
    <property type="term" value="C:cytoplasm"/>
    <property type="evidence" value="ECO:0007669"/>
    <property type="project" value="UniProtKB-SubCell"/>
</dbReference>
<evidence type="ECO:0000259" key="14">
    <source>
        <dbReference type="Pfam" id="PF08245"/>
    </source>
</evidence>
<organism evidence="15">
    <name type="scientific">Prosthecochloris aestuarii</name>
    <dbReference type="NCBI Taxonomy" id="1102"/>
    <lineage>
        <taxon>Bacteria</taxon>
        <taxon>Pseudomonadati</taxon>
        <taxon>Chlorobiota</taxon>
        <taxon>Chlorobiia</taxon>
        <taxon>Chlorobiales</taxon>
        <taxon>Chlorobiaceae</taxon>
        <taxon>Prosthecochloris</taxon>
    </lineage>
</organism>
<dbReference type="Pfam" id="PF08245">
    <property type="entry name" value="Mur_ligase_M"/>
    <property type="match status" value="1"/>
</dbReference>
<dbReference type="Gene3D" id="3.40.1390.10">
    <property type="entry name" value="MurE/MurF, N-terminal domain"/>
    <property type="match status" value="1"/>
</dbReference>
<dbReference type="GO" id="GO:0071555">
    <property type="term" value="P:cell wall organization"/>
    <property type="evidence" value="ECO:0007669"/>
    <property type="project" value="UniProtKB-KW"/>
</dbReference>
<dbReference type="InterPro" id="IPR005761">
    <property type="entry name" value="UDP-N-AcMur-Glu-dNH2Pim_ligase"/>
</dbReference>
<dbReference type="EMBL" id="DSBW01000009">
    <property type="protein sequence ID" value="HED30155.1"/>
    <property type="molecule type" value="Genomic_DNA"/>
</dbReference>
<dbReference type="PANTHER" id="PTHR23135:SF4">
    <property type="entry name" value="UDP-N-ACETYLMURAMOYL-L-ALANYL-D-GLUTAMATE--2,6-DIAMINOPIMELATE LIGASE MURE HOMOLOG, CHLOROPLASTIC"/>
    <property type="match status" value="1"/>
</dbReference>
<evidence type="ECO:0000256" key="8">
    <source>
        <dbReference type="ARBA" id="ARBA00022984"/>
    </source>
</evidence>
<dbReference type="GO" id="GO:0004326">
    <property type="term" value="F:tetrahydrofolylpolyglutamate synthase activity"/>
    <property type="evidence" value="ECO:0007669"/>
    <property type="project" value="InterPro"/>
</dbReference>
<evidence type="ECO:0000259" key="12">
    <source>
        <dbReference type="Pfam" id="PF01225"/>
    </source>
</evidence>